<name>A0A1I8AKE7_9BILA</name>
<sequence length="110" mass="12131">MSDPVLEVCPECNQPTFTKQVTAAGFQLKASRRIVALRPHPLLRRHLLPHRPANTIPYAPLQALFRHWPAHLGALGHHRLGADLADRNAGERRAGVSVFAGPVRPADSRL</sequence>
<accession>A0A1I8AKE7</accession>
<reference evidence="2" key="1">
    <citation type="submission" date="2016-11" db="UniProtKB">
        <authorList>
            <consortium name="WormBaseParasite"/>
        </authorList>
    </citation>
    <scope>IDENTIFICATION</scope>
</reference>
<evidence type="ECO:0000313" key="2">
    <source>
        <dbReference type="WBParaSite" id="L893_g6691.t1"/>
    </source>
</evidence>
<dbReference type="WBParaSite" id="L893_g6691.t1">
    <property type="protein sequence ID" value="L893_g6691.t1"/>
    <property type="gene ID" value="L893_g6691"/>
</dbReference>
<keyword evidence="1" id="KW-1185">Reference proteome</keyword>
<proteinExistence type="predicted"/>
<evidence type="ECO:0000313" key="1">
    <source>
        <dbReference type="Proteomes" id="UP000095287"/>
    </source>
</evidence>
<dbReference type="AlphaFoldDB" id="A0A1I8AKE7"/>
<protein>
    <submittedName>
        <fullName evidence="2">Mobile element protein</fullName>
    </submittedName>
</protein>
<organism evidence="1 2">
    <name type="scientific">Steinernema glaseri</name>
    <dbReference type="NCBI Taxonomy" id="37863"/>
    <lineage>
        <taxon>Eukaryota</taxon>
        <taxon>Metazoa</taxon>
        <taxon>Ecdysozoa</taxon>
        <taxon>Nematoda</taxon>
        <taxon>Chromadorea</taxon>
        <taxon>Rhabditida</taxon>
        <taxon>Tylenchina</taxon>
        <taxon>Panagrolaimomorpha</taxon>
        <taxon>Strongyloidoidea</taxon>
        <taxon>Steinernematidae</taxon>
        <taxon>Steinernema</taxon>
    </lineage>
</organism>
<dbReference type="Proteomes" id="UP000095287">
    <property type="component" value="Unplaced"/>
</dbReference>